<dbReference type="SUPFAM" id="SSF103481">
    <property type="entry name" value="Multidrug resistance efflux transporter EmrE"/>
    <property type="match status" value="2"/>
</dbReference>
<evidence type="ECO:0000256" key="2">
    <source>
        <dbReference type="ARBA" id="ARBA00022692"/>
    </source>
</evidence>
<dbReference type="InterPro" id="IPR000620">
    <property type="entry name" value="EamA_dom"/>
</dbReference>
<evidence type="ECO:0000256" key="4">
    <source>
        <dbReference type="ARBA" id="ARBA00023136"/>
    </source>
</evidence>
<feature type="transmembrane region" description="Helical" evidence="5">
    <location>
        <begin position="78"/>
        <end position="99"/>
    </location>
</feature>
<feature type="transmembrane region" description="Helical" evidence="5">
    <location>
        <begin position="195"/>
        <end position="213"/>
    </location>
</feature>
<gene>
    <name evidence="7" type="ORF">GGR05_001230</name>
</gene>
<feature type="transmembrane region" description="Helical" evidence="5">
    <location>
        <begin position="163"/>
        <end position="183"/>
    </location>
</feature>
<evidence type="ECO:0000259" key="6">
    <source>
        <dbReference type="Pfam" id="PF00892"/>
    </source>
</evidence>
<feature type="transmembrane region" description="Helical" evidence="5">
    <location>
        <begin position="46"/>
        <end position="66"/>
    </location>
</feature>
<dbReference type="Pfam" id="PF00892">
    <property type="entry name" value="EamA"/>
    <property type="match status" value="2"/>
</dbReference>
<dbReference type="InterPro" id="IPR037185">
    <property type="entry name" value="EmrE-like"/>
</dbReference>
<dbReference type="AlphaFoldDB" id="A0A7W6FUJ7"/>
<keyword evidence="3 5" id="KW-1133">Transmembrane helix</keyword>
<accession>A0A7W6FUJ7</accession>
<evidence type="ECO:0000313" key="8">
    <source>
        <dbReference type="Proteomes" id="UP000531216"/>
    </source>
</evidence>
<evidence type="ECO:0000256" key="3">
    <source>
        <dbReference type="ARBA" id="ARBA00022989"/>
    </source>
</evidence>
<feature type="domain" description="EamA" evidence="6">
    <location>
        <begin position="165"/>
        <end position="298"/>
    </location>
</feature>
<feature type="transmembrane region" description="Helical" evidence="5">
    <location>
        <begin position="138"/>
        <end position="157"/>
    </location>
</feature>
<dbReference type="PANTHER" id="PTHR32322">
    <property type="entry name" value="INNER MEMBRANE TRANSPORTER"/>
    <property type="match status" value="1"/>
</dbReference>
<protein>
    <submittedName>
        <fullName evidence="7">Drug/metabolite transporter (DMT)-like permease</fullName>
    </submittedName>
</protein>
<proteinExistence type="predicted"/>
<reference evidence="7 8" key="1">
    <citation type="submission" date="2020-08" db="EMBL/GenBank/DDBJ databases">
        <title>Genomic Encyclopedia of Type Strains, Phase IV (KMG-IV): sequencing the most valuable type-strain genomes for metagenomic binning, comparative biology and taxonomic classification.</title>
        <authorList>
            <person name="Goeker M."/>
        </authorList>
    </citation>
    <scope>NUCLEOTIDE SEQUENCE [LARGE SCALE GENOMIC DNA]</scope>
    <source>
        <strain evidence="7 8">DSM 25024</strain>
    </source>
</reference>
<keyword evidence="8" id="KW-1185">Reference proteome</keyword>
<sequence>MPQETAFMADPQPHLAVSLGLLLVLATLWGASYTFIKIAVETIPPITLIATRTLIAGSLILVVLHLRGLRLPLDRRNLGRFFVQACLNSVVPFVLVAWGTQFVDAGLATILNSLTPVFAFLINWGITRHEVVSTRKALGVAAGLVGICLVVGPSALQGASQQLTAQLAIIIAAMAYGAAVTFGRTFRDLDPMMPAAGSLLMGSVILMPVSLIGDRPWTLAPTAASLSALIALSVFSTALAFTLYFYLLKRIGTVGVTAQAYLRVPIGVGIGMVFLGELPQPTAWMGMALVVVSVIAMTLPSRKSRTATV</sequence>
<dbReference type="Proteomes" id="UP000531216">
    <property type="component" value="Unassembled WGS sequence"/>
</dbReference>
<evidence type="ECO:0000256" key="5">
    <source>
        <dbReference type="SAM" id="Phobius"/>
    </source>
</evidence>
<dbReference type="PANTHER" id="PTHR32322:SF9">
    <property type="entry name" value="AMINO-ACID METABOLITE EFFLUX PUMP-RELATED"/>
    <property type="match status" value="1"/>
</dbReference>
<comment type="subcellular location">
    <subcellularLocation>
        <location evidence="1">Membrane</location>
        <topology evidence="1">Multi-pass membrane protein</topology>
    </subcellularLocation>
</comment>
<comment type="caution">
    <text evidence="7">The sequence shown here is derived from an EMBL/GenBank/DDBJ whole genome shotgun (WGS) entry which is preliminary data.</text>
</comment>
<evidence type="ECO:0000313" key="7">
    <source>
        <dbReference type="EMBL" id="MBB3935102.1"/>
    </source>
</evidence>
<keyword evidence="2 5" id="KW-0812">Transmembrane</keyword>
<feature type="transmembrane region" description="Helical" evidence="5">
    <location>
        <begin position="260"/>
        <end position="276"/>
    </location>
</feature>
<feature type="transmembrane region" description="Helical" evidence="5">
    <location>
        <begin position="225"/>
        <end position="248"/>
    </location>
</feature>
<evidence type="ECO:0000256" key="1">
    <source>
        <dbReference type="ARBA" id="ARBA00004141"/>
    </source>
</evidence>
<feature type="domain" description="EamA" evidence="6">
    <location>
        <begin position="21"/>
        <end position="151"/>
    </location>
</feature>
<feature type="transmembrane region" description="Helical" evidence="5">
    <location>
        <begin position="282"/>
        <end position="299"/>
    </location>
</feature>
<feature type="transmembrane region" description="Helical" evidence="5">
    <location>
        <begin position="105"/>
        <end position="126"/>
    </location>
</feature>
<name>A0A7W6FUJ7_9HYPH</name>
<keyword evidence="4 5" id="KW-0472">Membrane</keyword>
<dbReference type="RefSeq" id="WP_244545859.1">
    <property type="nucleotide sequence ID" value="NZ_FOOA01000002.1"/>
</dbReference>
<dbReference type="GO" id="GO:0016020">
    <property type="term" value="C:membrane"/>
    <property type="evidence" value="ECO:0007669"/>
    <property type="project" value="UniProtKB-SubCell"/>
</dbReference>
<dbReference type="InterPro" id="IPR050638">
    <property type="entry name" value="AA-Vitamin_Transporters"/>
</dbReference>
<dbReference type="EMBL" id="JACIDO010000002">
    <property type="protein sequence ID" value="MBB3935102.1"/>
    <property type="molecule type" value="Genomic_DNA"/>
</dbReference>
<organism evidence="7 8">
    <name type="scientific">Aureimonas phyllosphaerae</name>
    <dbReference type="NCBI Taxonomy" id="1166078"/>
    <lineage>
        <taxon>Bacteria</taxon>
        <taxon>Pseudomonadati</taxon>
        <taxon>Pseudomonadota</taxon>
        <taxon>Alphaproteobacteria</taxon>
        <taxon>Hyphomicrobiales</taxon>
        <taxon>Aurantimonadaceae</taxon>
        <taxon>Aureimonas</taxon>
    </lineage>
</organism>